<dbReference type="SUPFAM" id="SSF56719">
    <property type="entry name" value="Type II DNA topoisomerase"/>
    <property type="match status" value="1"/>
</dbReference>
<evidence type="ECO:0000259" key="8">
    <source>
        <dbReference type="PROSITE" id="PS52040"/>
    </source>
</evidence>
<reference evidence="9" key="1">
    <citation type="journal article" date="2014" name="Int. J. Syst. Evol. Microbiol.">
        <title>Complete genome sequence of Corynebacterium casei LMG S-19264T (=DSM 44701T), isolated from a smear-ripened cheese.</title>
        <authorList>
            <consortium name="US DOE Joint Genome Institute (JGI-PGF)"/>
            <person name="Walter F."/>
            <person name="Albersmeier A."/>
            <person name="Kalinowski J."/>
            <person name="Ruckert C."/>
        </authorList>
    </citation>
    <scope>NUCLEOTIDE SEQUENCE</scope>
    <source>
        <strain evidence="9">JCM 13583</strain>
    </source>
</reference>
<dbReference type="GO" id="GO:0003918">
    <property type="term" value="F:DNA topoisomerase type II (double strand cut, ATP-hydrolyzing) activity"/>
    <property type="evidence" value="ECO:0007669"/>
    <property type="project" value="UniProtKB-EC"/>
</dbReference>
<dbReference type="GO" id="GO:0006265">
    <property type="term" value="P:DNA topological change"/>
    <property type="evidence" value="ECO:0007669"/>
    <property type="project" value="InterPro"/>
</dbReference>
<dbReference type="InterPro" id="IPR013760">
    <property type="entry name" value="Topo_IIA-like_dom_sf"/>
</dbReference>
<dbReference type="InterPro" id="IPR035516">
    <property type="entry name" value="Gyrase/topoIV_suA_C"/>
</dbReference>
<dbReference type="NCBIfam" id="NF004044">
    <property type="entry name" value="PRK05561.1"/>
    <property type="match status" value="1"/>
</dbReference>
<dbReference type="InterPro" id="IPR013758">
    <property type="entry name" value="Topo_IIA_A/C_ab"/>
</dbReference>
<dbReference type="Pfam" id="PF03989">
    <property type="entry name" value="DNA_gyraseA_C"/>
    <property type="match status" value="5"/>
</dbReference>
<dbReference type="Gene3D" id="3.90.199.10">
    <property type="entry name" value="Topoisomerase II, domain 5"/>
    <property type="match status" value="1"/>
</dbReference>
<sequence>MDRRPIENEIKTAYLEYAMSVIVSRAIPDVRDGLKPVQRRILYAMNELGFTHDKPYKKSARIVGETMGKYHPHGDAAIYDTLARMAQDFSLRYPLIDGQGNFGSIDGDAPAAMRYTEARLARIAEDMMEDIDKETVPFMLNFDGSLMEPQYLPAKVPNLLINGTSGIAVGMATNMVPHNLREVCDAIIHRVRHHDCSVDDLIEIIKAPDFPGGGIVFRTRELIEAYRTGKGSVKCQGEVDLSEDRKIIITSLPYGVNKAQFIEDVAEYVRSEVITGITDIRDESDRRGMRIVIKIRDEGMRDLILNQLYEHTDLEKSIGIINLVLVDNEPKTLNLLQLVDAYISHRMDVIRKRALFDLRKETEREHILEGLYRALEDIDRVIAGIRSSRDAQDAREFLKKELSLDDGQAQAILDMRLQRLTSLEREKVASDLEEARRRIVELRRISEDEEARRQILVSEMEEIRERYGDERRSMVLEREAGTRSLEDLIPREDDVIVLSENGLLKRVPLQEYRSQRRGGKGSTTSVRKEDTVKSMVVCSSHDTILYFTNTGRVLRGVAYEIEKKNKRSVGTSAGVLLHLAEGETVTQIMRAPDTNGGFLVLVTRRGLIKKTEMKGIAEMRSSGIRIITLTEDDEVVAVEHTEADRNIMVVSSSGKAVMFNTSEVRPTGRTSMGVRAIRLDEKERVIAAFFVEEGQSVLTVTENAIGKRTSIEEFRVSHRGTSGVNAAKQNERTGRLIKVIPVWDDSEVLIVTRNDKSIRIRVSDIRELSRAASGVKLMSLEEGDAVTEVSLIDRNEEERSEE</sequence>
<keyword evidence="7" id="KW-0175">Coiled coil</keyword>
<evidence type="ECO:0000256" key="4">
    <source>
        <dbReference type="ARBA" id="ARBA00023029"/>
    </source>
</evidence>
<dbReference type="AlphaFoldDB" id="A0AA37BV22"/>
<reference evidence="9" key="2">
    <citation type="submission" date="2022-09" db="EMBL/GenBank/DDBJ databases">
        <authorList>
            <person name="Sun Q."/>
            <person name="Ohkuma M."/>
        </authorList>
    </citation>
    <scope>NUCLEOTIDE SEQUENCE</scope>
    <source>
        <strain evidence="9">JCM 13583</strain>
    </source>
</reference>
<dbReference type="FunFam" id="1.10.268.10:FF:000001">
    <property type="entry name" value="DNA gyrase subunit A"/>
    <property type="match status" value="1"/>
</dbReference>
<evidence type="ECO:0000256" key="7">
    <source>
        <dbReference type="SAM" id="Coils"/>
    </source>
</evidence>
<evidence type="ECO:0000256" key="3">
    <source>
        <dbReference type="ARBA" id="ARBA00012895"/>
    </source>
</evidence>
<dbReference type="InterPro" id="IPR002205">
    <property type="entry name" value="Topo_IIA_dom_A"/>
</dbReference>
<keyword evidence="5" id="KW-0238">DNA-binding</keyword>
<dbReference type="NCBIfam" id="TIGR01063">
    <property type="entry name" value="gyrA"/>
    <property type="match status" value="1"/>
</dbReference>
<keyword evidence="6" id="KW-0413">Isomerase</keyword>
<dbReference type="RefSeq" id="WP_188681826.1">
    <property type="nucleotide sequence ID" value="NZ_BMNY01000004.1"/>
</dbReference>
<dbReference type="GO" id="GO:0005524">
    <property type="term" value="F:ATP binding"/>
    <property type="evidence" value="ECO:0007669"/>
    <property type="project" value="InterPro"/>
</dbReference>
<evidence type="ECO:0000256" key="2">
    <source>
        <dbReference type="ARBA" id="ARBA00008263"/>
    </source>
</evidence>
<comment type="caution">
    <text evidence="9">The sequence shown here is derived from an EMBL/GenBank/DDBJ whole genome shotgun (WGS) entry which is preliminary data.</text>
</comment>
<evidence type="ECO:0000313" key="9">
    <source>
        <dbReference type="EMBL" id="GGM79385.1"/>
    </source>
</evidence>
<dbReference type="PANTHER" id="PTHR43493">
    <property type="entry name" value="DNA GYRASE/TOPOISOMERASE SUBUNIT A"/>
    <property type="match status" value="1"/>
</dbReference>
<dbReference type="NCBIfam" id="NF004043">
    <property type="entry name" value="PRK05560.1"/>
    <property type="match status" value="1"/>
</dbReference>
<keyword evidence="4" id="KW-0799">Topoisomerase</keyword>
<dbReference type="FunFam" id="3.90.199.10:FF:000001">
    <property type="entry name" value="DNA gyrase subunit A"/>
    <property type="match status" value="1"/>
</dbReference>
<comment type="catalytic activity">
    <reaction evidence="1">
        <text>ATP-dependent breakage, passage and rejoining of double-stranded DNA.</text>
        <dbReference type="EC" id="5.6.2.2"/>
    </reaction>
</comment>
<dbReference type="Gene3D" id="3.30.1360.40">
    <property type="match status" value="1"/>
</dbReference>
<dbReference type="GO" id="GO:0003677">
    <property type="term" value="F:DNA binding"/>
    <property type="evidence" value="ECO:0007669"/>
    <property type="project" value="UniProtKB-KW"/>
</dbReference>
<dbReference type="InterPro" id="IPR006691">
    <property type="entry name" value="GyrA/parC_rep"/>
</dbReference>
<evidence type="ECO:0000313" key="10">
    <source>
        <dbReference type="Proteomes" id="UP000632195"/>
    </source>
</evidence>
<feature type="domain" description="Topo IIA-type catalytic" evidence="8">
    <location>
        <begin position="27"/>
        <end position="488"/>
    </location>
</feature>
<dbReference type="EC" id="5.6.2.2" evidence="3"/>
<dbReference type="GO" id="GO:0005737">
    <property type="term" value="C:cytoplasm"/>
    <property type="evidence" value="ECO:0007669"/>
    <property type="project" value="TreeGrafter"/>
</dbReference>
<evidence type="ECO:0000256" key="1">
    <source>
        <dbReference type="ARBA" id="ARBA00000185"/>
    </source>
</evidence>
<name>A0AA37BV22_9ARCH</name>
<dbReference type="EMBL" id="BMNY01000004">
    <property type="protein sequence ID" value="GGM79385.1"/>
    <property type="molecule type" value="Genomic_DNA"/>
</dbReference>
<dbReference type="InterPro" id="IPR013757">
    <property type="entry name" value="Topo_IIA_A_a_sf"/>
</dbReference>
<evidence type="ECO:0000256" key="6">
    <source>
        <dbReference type="ARBA" id="ARBA00023235"/>
    </source>
</evidence>
<dbReference type="GO" id="GO:0009330">
    <property type="term" value="C:DNA topoisomerase type II (double strand cut, ATP-hydrolyzing) complex"/>
    <property type="evidence" value="ECO:0007669"/>
    <property type="project" value="TreeGrafter"/>
</dbReference>
<dbReference type="Pfam" id="PF00521">
    <property type="entry name" value="DNA_topoisoIV"/>
    <property type="match status" value="1"/>
</dbReference>
<dbReference type="CDD" id="cd00187">
    <property type="entry name" value="TOP4c"/>
    <property type="match status" value="1"/>
</dbReference>
<dbReference type="InterPro" id="IPR050220">
    <property type="entry name" value="Type_II_DNA_Topoisomerases"/>
</dbReference>
<feature type="coiled-coil region" evidence="7">
    <location>
        <begin position="425"/>
        <end position="466"/>
    </location>
</feature>
<dbReference type="Gene3D" id="2.120.10.90">
    <property type="entry name" value="DNA gyrase/topoisomerase IV, subunit A, C-terminal"/>
    <property type="match status" value="1"/>
</dbReference>
<accession>A0AA37BV22</accession>
<dbReference type="PROSITE" id="PS52040">
    <property type="entry name" value="TOPO_IIA"/>
    <property type="match status" value="1"/>
</dbReference>
<keyword evidence="10" id="KW-1185">Reference proteome</keyword>
<evidence type="ECO:0000256" key="5">
    <source>
        <dbReference type="ARBA" id="ARBA00023125"/>
    </source>
</evidence>
<dbReference type="Gene3D" id="1.10.268.10">
    <property type="entry name" value="Topoisomerase, domain 3"/>
    <property type="match status" value="1"/>
</dbReference>
<gene>
    <name evidence="9" type="ORF">GCM10007108_17030</name>
</gene>
<dbReference type="SMART" id="SM00434">
    <property type="entry name" value="TOP4c"/>
    <property type="match status" value="1"/>
</dbReference>
<protein>
    <recommendedName>
        <fullName evidence="3">DNA topoisomerase (ATP-hydrolyzing)</fullName>
        <ecNumber evidence="3">5.6.2.2</ecNumber>
    </recommendedName>
</protein>
<proteinExistence type="inferred from homology"/>
<dbReference type="Proteomes" id="UP000632195">
    <property type="component" value="Unassembled WGS sequence"/>
</dbReference>
<dbReference type="PANTHER" id="PTHR43493:SF5">
    <property type="entry name" value="DNA GYRASE SUBUNIT A, CHLOROPLASTIC_MITOCHONDRIAL"/>
    <property type="match status" value="1"/>
</dbReference>
<organism evidence="9 10">
    <name type="scientific">Thermogymnomonas acidicola</name>
    <dbReference type="NCBI Taxonomy" id="399579"/>
    <lineage>
        <taxon>Archaea</taxon>
        <taxon>Methanobacteriati</taxon>
        <taxon>Thermoplasmatota</taxon>
        <taxon>Thermoplasmata</taxon>
        <taxon>Thermoplasmatales</taxon>
        <taxon>Thermogymnomonas</taxon>
    </lineage>
</organism>
<dbReference type="SUPFAM" id="SSF101904">
    <property type="entry name" value="GyrA/ParC C-terminal domain-like"/>
    <property type="match status" value="1"/>
</dbReference>
<comment type="similarity">
    <text evidence="2">Belongs to the type II topoisomerase GyrA/ParC subunit family.</text>
</comment>